<dbReference type="InterPro" id="IPR001584">
    <property type="entry name" value="Integrase_cat-core"/>
</dbReference>
<name>A0A8J7WM01_9ACTN</name>
<proteinExistence type="predicted"/>
<dbReference type="Gene3D" id="3.30.420.10">
    <property type="entry name" value="Ribonuclease H-like superfamily/Ribonuclease H"/>
    <property type="match status" value="1"/>
</dbReference>
<sequence length="136" mass="15060">MAVIGHAVAPHMRARLAVEAIAAAHRTRLVVGNAITHTDRGGQYHAKAYRNALSRLDIRQSTGRTGSCLDGAAAESFFATIKTEFGVECWPDRATARRDIKNWITLDNERRLHSSLGYQTPVETRTAWQQRMSAAT</sequence>
<dbReference type="PANTHER" id="PTHR46889">
    <property type="entry name" value="TRANSPOSASE INSF FOR INSERTION SEQUENCE IS3B-RELATED"/>
    <property type="match status" value="1"/>
</dbReference>
<dbReference type="Proteomes" id="UP000677913">
    <property type="component" value="Unassembled WGS sequence"/>
</dbReference>
<dbReference type="GO" id="GO:0003676">
    <property type="term" value="F:nucleic acid binding"/>
    <property type="evidence" value="ECO:0007669"/>
    <property type="project" value="InterPro"/>
</dbReference>
<gene>
    <name evidence="2" type="ORF">KGA66_17295</name>
</gene>
<protein>
    <submittedName>
        <fullName evidence="2">DDE-type integrase/transposase/recombinase</fullName>
    </submittedName>
</protein>
<dbReference type="RefSeq" id="WP_211469176.1">
    <property type="nucleotide sequence ID" value="NZ_JAGSXH010000061.1"/>
</dbReference>
<dbReference type="EMBL" id="JAGSXH010000061">
    <property type="protein sequence ID" value="MBS2964816.1"/>
    <property type="molecule type" value="Genomic_DNA"/>
</dbReference>
<dbReference type="SUPFAM" id="SSF53098">
    <property type="entry name" value="Ribonuclease H-like"/>
    <property type="match status" value="1"/>
</dbReference>
<dbReference type="InterPro" id="IPR050900">
    <property type="entry name" value="Transposase_IS3/IS150/IS904"/>
</dbReference>
<reference evidence="2" key="1">
    <citation type="submission" date="2021-04" db="EMBL/GenBank/DDBJ databases">
        <title>Genome based classification of Actinospica acidithermotolerans sp. nov., an actinobacterium isolated from an Indonesian hot spring.</title>
        <authorList>
            <person name="Kusuma A.B."/>
            <person name="Putra K.E."/>
            <person name="Nafisah S."/>
            <person name="Loh J."/>
            <person name="Nouioui I."/>
            <person name="Goodfellow M."/>
        </authorList>
    </citation>
    <scope>NUCLEOTIDE SEQUENCE</scope>
    <source>
        <strain evidence="2">DSM 45618</strain>
    </source>
</reference>
<dbReference type="PANTHER" id="PTHR46889:SF4">
    <property type="entry name" value="TRANSPOSASE INSO FOR INSERTION SEQUENCE ELEMENT IS911B-RELATED"/>
    <property type="match status" value="1"/>
</dbReference>
<dbReference type="PROSITE" id="PS50994">
    <property type="entry name" value="INTEGRASE"/>
    <property type="match status" value="1"/>
</dbReference>
<dbReference type="GO" id="GO:0015074">
    <property type="term" value="P:DNA integration"/>
    <property type="evidence" value="ECO:0007669"/>
    <property type="project" value="InterPro"/>
</dbReference>
<dbReference type="AlphaFoldDB" id="A0A8J7WM01"/>
<comment type="caution">
    <text evidence="2">The sequence shown here is derived from an EMBL/GenBank/DDBJ whole genome shotgun (WGS) entry which is preliminary data.</text>
</comment>
<dbReference type="InterPro" id="IPR012337">
    <property type="entry name" value="RNaseH-like_sf"/>
</dbReference>
<keyword evidence="3" id="KW-1185">Reference proteome</keyword>
<organism evidence="2 3">
    <name type="scientific">Actinocrinis puniceicyclus</name>
    <dbReference type="NCBI Taxonomy" id="977794"/>
    <lineage>
        <taxon>Bacteria</taxon>
        <taxon>Bacillati</taxon>
        <taxon>Actinomycetota</taxon>
        <taxon>Actinomycetes</taxon>
        <taxon>Catenulisporales</taxon>
        <taxon>Actinospicaceae</taxon>
        <taxon>Actinocrinis</taxon>
    </lineage>
</organism>
<feature type="domain" description="Integrase catalytic" evidence="1">
    <location>
        <begin position="1"/>
        <end position="129"/>
    </location>
</feature>
<dbReference type="InterPro" id="IPR036397">
    <property type="entry name" value="RNaseH_sf"/>
</dbReference>
<evidence type="ECO:0000259" key="1">
    <source>
        <dbReference type="PROSITE" id="PS50994"/>
    </source>
</evidence>
<accession>A0A8J7WM01</accession>
<evidence type="ECO:0000313" key="3">
    <source>
        <dbReference type="Proteomes" id="UP000677913"/>
    </source>
</evidence>
<evidence type="ECO:0000313" key="2">
    <source>
        <dbReference type="EMBL" id="MBS2964816.1"/>
    </source>
</evidence>
<dbReference type="Pfam" id="PF13683">
    <property type="entry name" value="rve_3"/>
    <property type="match status" value="1"/>
</dbReference>